<keyword evidence="2" id="KW-1185">Reference proteome</keyword>
<reference evidence="1 2" key="1">
    <citation type="submission" date="2019-07" db="EMBL/GenBank/DDBJ databases">
        <title>Complete genome of Crassaminicella thermophila SY095.</title>
        <authorList>
            <person name="Li X."/>
        </authorList>
    </citation>
    <scope>NUCLEOTIDE SEQUENCE [LARGE SCALE GENOMIC DNA]</scope>
    <source>
        <strain evidence="1 2">SY095</strain>
    </source>
</reference>
<dbReference type="Proteomes" id="UP000324646">
    <property type="component" value="Chromosome"/>
</dbReference>
<proteinExistence type="predicted"/>
<sequence>MADVEFNTKELDQFSKDLLSLAQQIKGKQSRKFMRKEGKKLAREQRREFKSCNIGTGEGDTKDIEKSFKGGKVFKKDGDLAVRGYSSHPLTHLLDKGHIIKDKNGKEHGFWVGYNFIDAAAKRFENTYVDDTEKFIDELLREHNL</sequence>
<protein>
    <submittedName>
        <fullName evidence="1">HK97 gp10 family phage protein</fullName>
    </submittedName>
</protein>
<evidence type="ECO:0000313" key="1">
    <source>
        <dbReference type="EMBL" id="QEK12582.1"/>
    </source>
</evidence>
<dbReference type="KEGG" id="crs:FQB35_09725"/>
<dbReference type="EMBL" id="CP042243">
    <property type="protein sequence ID" value="QEK12582.1"/>
    <property type="molecule type" value="Genomic_DNA"/>
</dbReference>
<dbReference type="OrthoDB" id="1630761at2"/>
<dbReference type="RefSeq" id="WP_148809736.1">
    <property type="nucleotide sequence ID" value="NZ_CP042243.1"/>
</dbReference>
<evidence type="ECO:0000313" key="2">
    <source>
        <dbReference type="Proteomes" id="UP000324646"/>
    </source>
</evidence>
<name>A0A5C0SF68_CRATE</name>
<gene>
    <name evidence="1" type="ORF">FQB35_09725</name>
</gene>
<dbReference type="AlphaFoldDB" id="A0A5C0SF68"/>
<organism evidence="1 2">
    <name type="scientific">Crassaminicella thermophila</name>
    <dbReference type="NCBI Taxonomy" id="2599308"/>
    <lineage>
        <taxon>Bacteria</taxon>
        <taxon>Bacillati</taxon>
        <taxon>Bacillota</taxon>
        <taxon>Clostridia</taxon>
        <taxon>Eubacteriales</taxon>
        <taxon>Clostridiaceae</taxon>
        <taxon>Crassaminicella</taxon>
    </lineage>
</organism>
<accession>A0A5C0SF68</accession>